<reference evidence="8" key="1">
    <citation type="submission" date="2021-01" db="UniProtKB">
        <authorList>
            <consortium name="EnsemblPlants"/>
        </authorList>
    </citation>
    <scope>IDENTIFICATION</scope>
</reference>
<evidence type="ECO:0000256" key="3">
    <source>
        <dbReference type="ARBA" id="ARBA00023012"/>
    </source>
</evidence>
<dbReference type="AlphaFoldDB" id="A0A7N0ZTD4"/>
<dbReference type="PANTHER" id="PTHR28242">
    <property type="entry name" value="PHOSPHORELAY INTERMEDIATE PROTEIN YPD1"/>
    <property type="match status" value="1"/>
</dbReference>
<name>A0A7N0ZTD4_KALFE</name>
<evidence type="ECO:0000256" key="4">
    <source>
        <dbReference type="ARBA" id="ARBA00023242"/>
    </source>
</evidence>
<dbReference type="Pfam" id="PF01627">
    <property type="entry name" value="Hpt"/>
    <property type="match status" value="1"/>
</dbReference>
<accession>A0A7N0ZTD4</accession>
<comment type="domain">
    <text evidence="6">Histidine-containing phosphotransfer domain (HPt) contains an active histidine that mediates the phosphotransfer.</text>
</comment>
<dbReference type="PROSITE" id="PS50894">
    <property type="entry name" value="HPT"/>
    <property type="match status" value="1"/>
</dbReference>
<dbReference type="GO" id="GO:0000160">
    <property type="term" value="P:phosphorelay signal transduction system"/>
    <property type="evidence" value="ECO:0007669"/>
    <property type="project" value="UniProtKB-UniRule"/>
</dbReference>
<dbReference type="GO" id="GO:0009736">
    <property type="term" value="P:cytokinin-activated signaling pathway"/>
    <property type="evidence" value="ECO:0007669"/>
    <property type="project" value="UniProtKB-KW"/>
</dbReference>
<comment type="caution">
    <text evidence="5">Lacks conserved residue(s) required for the propagation of feature annotation.</text>
</comment>
<evidence type="ECO:0000313" key="9">
    <source>
        <dbReference type="Proteomes" id="UP000594263"/>
    </source>
</evidence>
<dbReference type="InterPro" id="IPR008207">
    <property type="entry name" value="Sig_transdc_His_kin_Hpt_dom"/>
</dbReference>
<evidence type="ECO:0000259" key="7">
    <source>
        <dbReference type="PROSITE" id="PS50894"/>
    </source>
</evidence>
<protein>
    <recommendedName>
        <fullName evidence="6">Histidine-containing phosphotransfer protein</fullName>
    </recommendedName>
</protein>
<keyword evidence="9" id="KW-1185">Reference proteome</keyword>
<feature type="domain" description="HPt" evidence="7">
    <location>
        <begin position="39"/>
        <end position="134"/>
    </location>
</feature>
<dbReference type="GO" id="GO:0005829">
    <property type="term" value="C:cytosol"/>
    <property type="evidence" value="ECO:0007669"/>
    <property type="project" value="UniProtKB-SubCell"/>
</dbReference>
<comment type="subcellular location">
    <subcellularLocation>
        <location evidence="6">Cytoplasm</location>
        <location evidence="6">Cytosol</location>
    </subcellularLocation>
    <subcellularLocation>
        <location evidence="6">Nucleus</location>
    </subcellularLocation>
</comment>
<dbReference type="Gramene" id="Kaladp0030s0101.1.v1.1">
    <property type="protein sequence ID" value="Kaladp0030s0101.1.v1.1"/>
    <property type="gene ID" value="Kaladp0030s0101.v1.1"/>
</dbReference>
<evidence type="ECO:0000256" key="6">
    <source>
        <dbReference type="RuleBase" id="RU369004"/>
    </source>
</evidence>
<evidence type="ECO:0000256" key="1">
    <source>
        <dbReference type="ARBA" id="ARBA00022490"/>
    </source>
</evidence>
<dbReference type="EnsemblPlants" id="Kaladp0030s0101.1.v1.1">
    <property type="protein sequence ID" value="Kaladp0030s0101.1.v1.1"/>
    <property type="gene ID" value="Kaladp0030s0101.v1.1"/>
</dbReference>
<evidence type="ECO:0000256" key="2">
    <source>
        <dbReference type="ARBA" id="ARBA00022864"/>
    </source>
</evidence>
<dbReference type="InterPro" id="IPR045871">
    <property type="entry name" value="AHP1-5/YPD1"/>
</dbReference>
<dbReference type="GO" id="GO:0005634">
    <property type="term" value="C:nucleus"/>
    <property type="evidence" value="ECO:0007669"/>
    <property type="project" value="UniProtKB-SubCell"/>
</dbReference>
<dbReference type="GO" id="GO:0009927">
    <property type="term" value="F:histidine phosphotransfer kinase activity"/>
    <property type="evidence" value="ECO:0007669"/>
    <property type="project" value="UniProtKB-UniRule"/>
</dbReference>
<dbReference type="InterPro" id="IPR036641">
    <property type="entry name" value="HPT_dom_sf"/>
</dbReference>
<keyword evidence="1" id="KW-0963">Cytoplasm</keyword>
<keyword evidence="2 6" id="KW-0932">Cytokinin signaling pathway</keyword>
<proteinExistence type="predicted"/>
<evidence type="ECO:0000313" key="8">
    <source>
        <dbReference type="EnsemblPlants" id="Kaladp0030s0101.1.v1.1"/>
    </source>
</evidence>
<evidence type="ECO:0000256" key="5">
    <source>
        <dbReference type="PROSITE-ProRule" id="PRU00110"/>
    </source>
</evidence>
<dbReference type="FunFam" id="1.20.120.160:FF:000001">
    <property type="entry name" value="Histidine-containing phosphotransfer protein 1"/>
    <property type="match status" value="1"/>
</dbReference>
<dbReference type="Gene3D" id="1.20.120.160">
    <property type="entry name" value="HPT domain"/>
    <property type="match status" value="1"/>
</dbReference>
<dbReference type="Proteomes" id="UP000594263">
    <property type="component" value="Unplaced"/>
</dbReference>
<organism evidence="8 9">
    <name type="scientific">Kalanchoe fedtschenkoi</name>
    <name type="common">Lavender scallops</name>
    <name type="synonym">South American air plant</name>
    <dbReference type="NCBI Taxonomy" id="63787"/>
    <lineage>
        <taxon>Eukaryota</taxon>
        <taxon>Viridiplantae</taxon>
        <taxon>Streptophyta</taxon>
        <taxon>Embryophyta</taxon>
        <taxon>Tracheophyta</taxon>
        <taxon>Spermatophyta</taxon>
        <taxon>Magnoliopsida</taxon>
        <taxon>eudicotyledons</taxon>
        <taxon>Gunneridae</taxon>
        <taxon>Pentapetalae</taxon>
        <taxon>Saxifragales</taxon>
        <taxon>Crassulaceae</taxon>
        <taxon>Kalanchoe</taxon>
    </lineage>
</organism>
<dbReference type="PANTHER" id="PTHR28242:SF13">
    <property type="entry name" value="HISTIDINE-CONTAINING PHOSPHOTRANSFER PROTEIN 5"/>
    <property type="match status" value="1"/>
</dbReference>
<keyword evidence="4" id="KW-0539">Nucleus</keyword>
<dbReference type="GO" id="GO:0043424">
    <property type="term" value="F:protein histidine kinase binding"/>
    <property type="evidence" value="ECO:0007669"/>
    <property type="project" value="UniProtKB-UniRule"/>
</dbReference>
<keyword evidence="3 6" id="KW-0902">Two-component regulatory system</keyword>
<sequence>MAGIPQLQKQFLDYAASLFNEETLTEQFIRVHKLKPAHNPNFTTTMIAIFFEGSSKLINTMSELLDQPMVDFTAVYHTAQTLRGSSATVGAGKIKKICSHFRNFCDSCNTEMVKRVVRQLHYHNSLLKSKLDNFFMLENQIQNAGGVIPPLELERNGYGLENAGRM</sequence>
<dbReference type="SUPFAM" id="SSF47226">
    <property type="entry name" value="Histidine-containing phosphotransfer domain, HPT domain"/>
    <property type="match status" value="1"/>
</dbReference>
<comment type="function">
    <text evidence="6">Functions as a two-component phosphorelay mediators between cytokinin sensor histidine kinases and response regulators (B-type ARRs). Plays an important role in propagating cytokinin signal transduction.</text>
</comment>